<feature type="transmembrane region" description="Helical" evidence="1">
    <location>
        <begin position="191"/>
        <end position="209"/>
    </location>
</feature>
<comment type="caution">
    <text evidence="2">The sequence shown here is derived from an EMBL/GenBank/DDBJ whole genome shotgun (WGS) entry which is preliminary data.</text>
</comment>
<feature type="transmembrane region" description="Helical" evidence="1">
    <location>
        <begin position="109"/>
        <end position="132"/>
    </location>
</feature>
<feature type="transmembrane region" description="Helical" evidence="1">
    <location>
        <begin position="26"/>
        <end position="48"/>
    </location>
</feature>
<evidence type="ECO:0000256" key="1">
    <source>
        <dbReference type="SAM" id="Phobius"/>
    </source>
</evidence>
<reference evidence="2 3" key="1">
    <citation type="submission" date="2016-07" db="EMBL/GenBank/DDBJ databases">
        <title>Pervasive Adenine N6-methylation of Active Genes in Fungi.</title>
        <authorList>
            <consortium name="DOE Joint Genome Institute"/>
            <person name="Mondo S.J."/>
            <person name="Dannebaum R.O."/>
            <person name="Kuo R.C."/>
            <person name="Labutti K."/>
            <person name="Haridas S."/>
            <person name="Kuo A."/>
            <person name="Salamov A."/>
            <person name="Ahrendt S.R."/>
            <person name="Lipzen A."/>
            <person name="Sullivan W."/>
            <person name="Andreopoulos W.B."/>
            <person name="Clum A."/>
            <person name="Lindquist E."/>
            <person name="Daum C."/>
            <person name="Ramamoorthy G.K."/>
            <person name="Gryganskyi A."/>
            <person name="Culley D."/>
            <person name="Magnuson J.K."/>
            <person name="James T.Y."/>
            <person name="O'Malley M.A."/>
            <person name="Stajich J.E."/>
            <person name="Spatafora J.W."/>
            <person name="Visel A."/>
            <person name="Grigoriev I.V."/>
        </authorList>
    </citation>
    <scope>NUCLEOTIDE SEQUENCE [LARGE SCALE GENOMIC DNA]</scope>
    <source>
        <strain evidence="2 3">PL171</strain>
    </source>
</reference>
<feature type="transmembrane region" description="Helical" evidence="1">
    <location>
        <begin position="138"/>
        <end position="158"/>
    </location>
</feature>
<evidence type="ECO:0008006" key="4">
    <source>
        <dbReference type="Google" id="ProtNLM"/>
    </source>
</evidence>
<proteinExistence type="predicted"/>
<evidence type="ECO:0000313" key="2">
    <source>
        <dbReference type="EMBL" id="ORZ38253.1"/>
    </source>
</evidence>
<sequence length="249" mass="26806">MAAPTDPFKDPTMWADHMDLIGRKEVILHAYGMMLAFGYIFPAMAYFIHYRSRNPSSPSNHASEQASAELQHLAPRNSIRSSTMLALPPEPEATSTTAAQQPPPTSATYFLHGTAQLLAALVTFLLAGAVIANTYHKVAIHRTIGFVVLGLVVAQLGLGGRELVIKVSAMSHAHANASVGDKRGRGPMGRVHGVLGLLVIMLGLAQAGLGLNKLYPFALYGYLPLHVAYYASIVGWISIVVVTEVRLRK</sequence>
<dbReference type="AlphaFoldDB" id="A0A1Y2HX07"/>
<keyword evidence="1" id="KW-1133">Transmembrane helix</keyword>
<dbReference type="Gene3D" id="1.20.120.1770">
    <property type="match status" value="1"/>
</dbReference>
<dbReference type="Proteomes" id="UP000193411">
    <property type="component" value="Unassembled WGS sequence"/>
</dbReference>
<organism evidence="2 3">
    <name type="scientific">Catenaria anguillulae PL171</name>
    <dbReference type="NCBI Taxonomy" id="765915"/>
    <lineage>
        <taxon>Eukaryota</taxon>
        <taxon>Fungi</taxon>
        <taxon>Fungi incertae sedis</taxon>
        <taxon>Blastocladiomycota</taxon>
        <taxon>Blastocladiomycetes</taxon>
        <taxon>Blastocladiales</taxon>
        <taxon>Catenariaceae</taxon>
        <taxon>Catenaria</taxon>
    </lineage>
</organism>
<keyword evidence="1" id="KW-0812">Transmembrane</keyword>
<keyword evidence="1" id="KW-0472">Membrane</keyword>
<dbReference type="EMBL" id="MCFL01000009">
    <property type="protein sequence ID" value="ORZ38253.1"/>
    <property type="molecule type" value="Genomic_DNA"/>
</dbReference>
<feature type="transmembrane region" description="Helical" evidence="1">
    <location>
        <begin position="229"/>
        <end position="247"/>
    </location>
</feature>
<evidence type="ECO:0000313" key="3">
    <source>
        <dbReference type="Proteomes" id="UP000193411"/>
    </source>
</evidence>
<protein>
    <recommendedName>
        <fullName evidence="4">Cytochrome b561 domain-containing protein</fullName>
    </recommendedName>
</protein>
<gene>
    <name evidence="2" type="ORF">BCR44DRAFT_34062</name>
</gene>
<accession>A0A1Y2HX07</accession>
<name>A0A1Y2HX07_9FUNG</name>
<keyword evidence="3" id="KW-1185">Reference proteome</keyword>